<feature type="domain" description="HTH tetR-type" evidence="3">
    <location>
        <begin position="164"/>
        <end position="224"/>
    </location>
</feature>
<dbReference type="EMBL" id="ATHO01000109">
    <property type="protein sequence ID" value="EQB05520.1"/>
    <property type="molecule type" value="Genomic_DNA"/>
</dbReference>
<dbReference type="InterPro" id="IPR001647">
    <property type="entry name" value="HTH_TetR"/>
</dbReference>
<dbReference type="Pfam" id="PF00440">
    <property type="entry name" value="TetR_N"/>
    <property type="match status" value="1"/>
</dbReference>
<accession>T0I1H8</accession>
<dbReference type="InterPro" id="IPR009057">
    <property type="entry name" value="Homeodomain-like_sf"/>
</dbReference>
<dbReference type="AlphaFoldDB" id="T0I1H8"/>
<evidence type="ECO:0000256" key="1">
    <source>
        <dbReference type="ARBA" id="ARBA00023125"/>
    </source>
</evidence>
<comment type="caution">
    <text evidence="4">The sequence shown here is derived from an EMBL/GenBank/DDBJ whole genome shotgun (WGS) entry which is preliminary data.</text>
</comment>
<reference evidence="4 5" key="1">
    <citation type="journal article" date="2013" name="Genome Announc.">
        <title>Draft Genome Sequence of Sphingobium quisquiliarum Strain P25T, a Novel Hexachlorocyclohexane (HCH)-Degrading Bacterium Isolated from an HCH Dumpsite.</title>
        <authorList>
            <person name="Kumar Singh A."/>
            <person name="Sangwan N."/>
            <person name="Sharma A."/>
            <person name="Gupta V."/>
            <person name="Khurana J.P."/>
            <person name="Lal R."/>
        </authorList>
    </citation>
    <scope>NUCLEOTIDE SEQUENCE [LARGE SCALE GENOMIC DNA]</scope>
    <source>
        <strain evidence="4 5">P25</strain>
    </source>
</reference>
<dbReference type="Proteomes" id="UP000015525">
    <property type="component" value="Unassembled WGS sequence"/>
</dbReference>
<feature type="DNA-binding region" description="H-T-H motif" evidence="2">
    <location>
        <begin position="187"/>
        <end position="206"/>
    </location>
</feature>
<name>T0I1H8_9SPHN</name>
<evidence type="ECO:0000313" key="4">
    <source>
        <dbReference type="EMBL" id="EQB05520.1"/>
    </source>
</evidence>
<dbReference type="Gene3D" id="1.10.357.10">
    <property type="entry name" value="Tetracycline Repressor, domain 2"/>
    <property type="match status" value="1"/>
</dbReference>
<dbReference type="PROSITE" id="PS50977">
    <property type="entry name" value="HTH_TETR_2"/>
    <property type="match status" value="1"/>
</dbReference>
<dbReference type="GO" id="GO:0003677">
    <property type="term" value="F:DNA binding"/>
    <property type="evidence" value="ECO:0007669"/>
    <property type="project" value="UniProtKB-UniRule"/>
</dbReference>
<proteinExistence type="predicted"/>
<protein>
    <recommendedName>
        <fullName evidence="3">HTH tetR-type domain-containing protein</fullName>
    </recommendedName>
</protein>
<sequence length="344" mass="36821">MLDAAQADAIASARAWCEAQQEAIGKAAISPDMLGPLLACLIDDWCEMQRGLAFAWREGQLMALRDPDRCWAARQWDQMWQAFFDQLCAGMGLSEFATLTAWFFDGASGLHILRWRRPLDRSALEELCNGWAAWLGGKLAPQGGWFDTGQRDAQMLAATPEPSDSVAETIANAAAQVVAESGVTALTHRAVAAAANVTLGTVSYKFRTSADLMRAAFDGIYRRMQSRSPVRLGESAAMTMEEVAALAEQGAPSRADMLGSGELCIATARNPAFQPFAAQLRYLRGRGSARILERALGRDQAISPVDGAILSAVLGGRGQACNSTGRASPGDLAPLIQRLASGRT</sequence>
<keyword evidence="1 2" id="KW-0238">DNA-binding</keyword>
<evidence type="ECO:0000259" key="3">
    <source>
        <dbReference type="PROSITE" id="PS50977"/>
    </source>
</evidence>
<organism evidence="4 5">
    <name type="scientific">Sphingobium quisquiliarum P25</name>
    <dbReference type="NCBI Taxonomy" id="1329909"/>
    <lineage>
        <taxon>Bacteria</taxon>
        <taxon>Pseudomonadati</taxon>
        <taxon>Pseudomonadota</taxon>
        <taxon>Alphaproteobacteria</taxon>
        <taxon>Sphingomonadales</taxon>
        <taxon>Sphingomonadaceae</taxon>
        <taxon>Sphingobium</taxon>
    </lineage>
</organism>
<evidence type="ECO:0000256" key="2">
    <source>
        <dbReference type="PROSITE-ProRule" id="PRU00335"/>
    </source>
</evidence>
<dbReference type="PATRIC" id="fig|1329909.3.peg.2478"/>
<dbReference type="SUPFAM" id="SSF46689">
    <property type="entry name" value="Homeodomain-like"/>
    <property type="match status" value="1"/>
</dbReference>
<gene>
    <name evidence="4" type="ORF">L288_12810</name>
</gene>
<keyword evidence="5" id="KW-1185">Reference proteome</keyword>
<evidence type="ECO:0000313" key="5">
    <source>
        <dbReference type="Proteomes" id="UP000015525"/>
    </source>
</evidence>